<dbReference type="GO" id="GO:0001664">
    <property type="term" value="F:G protein-coupled receptor binding"/>
    <property type="evidence" value="ECO:0007669"/>
    <property type="project" value="TreeGrafter"/>
</dbReference>
<dbReference type="PRINTS" id="PR00318">
    <property type="entry name" value="GPROTEINA"/>
</dbReference>
<dbReference type="GO" id="GO:0007188">
    <property type="term" value="P:adenylate cyclase-modulating G protein-coupled receptor signaling pathway"/>
    <property type="evidence" value="ECO:0007669"/>
    <property type="project" value="TreeGrafter"/>
</dbReference>
<reference evidence="7 8" key="1">
    <citation type="journal article" date="2015" name="Biotechnol. Biofuels">
        <title>Enhanced degradation of softwood versus hardwood by the white-rot fungus Pycnoporus coccineus.</title>
        <authorList>
            <person name="Couturier M."/>
            <person name="Navarro D."/>
            <person name="Chevret D."/>
            <person name="Henrissat B."/>
            <person name="Piumi F."/>
            <person name="Ruiz-Duenas F.J."/>
            <person name="Martinez A.T."/>
            <person name="Grigoriev I.V."/>
            <person name="Riley R."/>
            <person name="Lipzen A."/>
            <person name="Berrin J.G."/>
            <person name="Master E.R."/>
            <person name="Rosso M.N."/>
        </authorList>
    </citation>
    <scope>NUCLEOTIDE SEQUENCE [LARGE SCALE GENOMIC DNA]</scope>
    <source>
        <strain evidence="7 8">BRFM310</strain>
    </source>
</reference>
<keyword evidence="5" id="KW-0460">Magnesium</keyword>
<feature type="binding site" evidence="4">
    <location>
        <begin position="327"/>
        <end position="333"/>
    </location>
    <ligand>
        <name>GTP</name>
        <dbReference type="ChEBI" id="CHEBI:37565"/>
    </ligand>
</feature>
<evidence type="ECO:0000256" key="6">
    <source>
        <dbReference type="SAM" id="MobiDB-lite"/>
    </source>
</evidence>
<evidence type="ECO:0000313" key="8">
    <source>
        <dbReference type="Proteomes" id="UP000193067"/>
    </source>
</evidence>
<dbReference type="GO" id="GO:0005525">
    <property type="term" value="F:GTP binding"/>
    <property type="evidence" value="ECO:0007669"/>
    <property type="project" value="UniProtKB-KW"/>
</dbReference>
<dbReference type="Gene3D" id="3.40.50.300">
    <property type="entry name" value="P-loop containing nucleotide triphosphate hydrolases"/>
    <property type="match status" value="2"/>
</dbReference>
<dbReference type="Pfam" id="PF00503">
    <property type="entry name" value="G-alpha"/>
    <property type="match status" value="1"/>
</dbReference>
<dbReference type="GO" id="GO:0003924">
    <property type="term" value="F:GTPase activity"/>
    <property type="evidence" value="ECO:0007669"/>
    <property type="project" value="InterPro"/>
</dbReference>
<dbReference type="GO" id="GO:0031683">
    <property type="term" value="F:G-protein beta/gamma-subunit complex binding"/>
    <property type="evidence" value="ECO:0007669"/>
    <property type="project" value="InterPro"/>
</dbReference>
<dbReference type="GO" id="GO:0005834">
    <property type="term" value="C:heterotrimeric G-protein complex"/>
    <property type="evidence" value="ECO:0007669"/>
    <property type="project" value="TreeGrafter"/>
</dbReference>
<evidence type="ECO:0000256" key="5">
    <source>
        <dbReference type="PIRSR" id="PIRSR601019-2"/>
    </source>
</evidence>
<feature type="region of interest" description="Disordered" evidence="6">
    <location>
        <begin position="16"/>
        <end position="58"/>
    </location>
</feature>
<gene>
    <name evidence="7" type="ORF">PYCCODRAFT_1430347</name>
</gene>
<feature type="binding site" evidence="4">
    <location>
        <begin position="426"/>
        <end position="429"/>
    </location>
    <ligand>
        <name>GTP</name>
        <dbReference type="ChEBI" id="CHEBI:37565"/>
    </ligand>
</feature>
<feature type="binding site" evidence="4">
    <location>
        <position position="486"/>
    </location>
    <ligand>
        <name>GTP</name>
        <dbReference type="ChEBI" id="CHEBI:37565"/>
    </ligand>
</feature>
<feature type="region of interest" description="Disordered" evidence="6">
    <location>
        <begin position="157"/>
        <end position="176"/>
    </location>
</feature>
<evidence type="ECO:0000256" key="3">
    <source>
        <dbReference type="ARBA" id="ARBA00023224"/>
    </source>
</evidence>
<evidence type="ECO:0000313" key="7">
    <source>
        <dbReference type="EMBL" id="OSD08184.1"/>
    </source>
</evidence>
<keyword evidence="3" id="KW-0807">Transducer</keyword>
<keyword evidence="5" id="KW-0479">Metal-binding</keyword>
<keyword evidence="2 4" id="KW-0342">GTP-binding</keyword>
<dbReference type="STRING" id="1353009.A0A1Y2J5V6"/>
<evidence type="ECO:0000256" key="2">
    <source>
        <dbReference type="ARBA" id="ARBA00023134"/>
    </source>
</evidence>
<dbReference type="InterPro" id="IPR001019">
    <property type="entry name" value="Gprotein_alpha_su"/>
</dbReference>
<dbReference type="GO" id="GO:0046872">
    <property type="term" value="F:metal ion binding"/>
    <property type="evidence" value="ECO:0007669"/>
    <property type="project" value="UniProtKB-KW"/>
</dbReference>
<dbReference type="Proteomes" id="UP000193067">
    <property type="component" value="Unassembled WGS sequence"/>
</dbReference>
<feature type="compositionally biased region" description="Low complexity" evidence="6">
    <location>
        <begin position="219"/>
        <end position="229"/>
    </location>
</feature>
<name>A0A1Y2J5V6_TRAC3</name>
<evidence type="ECO:0000256" key="1">
    <source>
        <dbReference type="ARBA" id="ARBA00022741"/>
    </source>
</evidence>
<dbReference type="AlphaFoldDB" id="A0A1Y2J5V6"/>
<accession>A0A1Y2J5V6</accession>
<dbReference type="InterPro" id="IPR000629">
    <property type="entry name" value="RNA-helicase_DEAD-box_CS"/>
</dbReference>
<dbReference type="Gene3D" id="1.10.400.10">
    <property type="entry name" value="GI Alpha 1, domain 2-like"/>
    <property type="match status" value="1"/>
</dbReference>
<keyword evidence="8" id="KW-1185">Reference proteome</keyword>
<dbReference type="FunFam" id="3.40.50.300:FF:000720">
    <property type="entry name" value="Guanine nucleotide-binding protein G(k) subunit alpha"/>
    <property type="match status" value="1"/>
</dbReference>
<dbReference type="OrthoDB" id="5817230at2759"/>
<dbReference type="PROSITE" id="PS51882">
    <property type="entry name" value="G_ALPHA"/>
    <property type="match status" value="1"/>
</dbReference>
<dbReference type="PROSITE" id="PS00039">
    <property type="entry name" value="DEAD_ATP_HELICASE"/>
    <property type="match status" value="1"/>
</dbReference>
<protein>
    <submittedName>
        <fullName evidence="7">G-alpha-domain-containing protein</fullName>
    </submittedName>
</protein>
<dbReference type="InterPro" id="IPR011025">
    <property type="entry name" value="GproteinA_insert"/>
</dbReference>
<dbReference type="GO" id="GO:0005737">
    <property type="term" value="C:cytoplasm"/>
    <property type="evidence" value="ECO:0007669"/>
    <property type="project" value="TreeGrafter"/>
</dbReference>
<dbReference type="SUPFAM" id="SSF47895">
    <property type="entry name" value="Transducin (alpha subunit), insertion domain"/>
    <property type="match status" value="1"/>
</dbReference>
<evidence type="ECO:0000256" key="4">
    <source>
        <dbReference type="PIRSR" id="PIRSR601019-1"/>
    </source>
</evidence>
<dbReference type="SUPFAM" id="SSF52540">
    <property type="entry name" value="P-loop containing nucleoside triphosphate hydrolases"/>
    <property type="match status" value="1"/>
</dbReference>
<feature type="compositionally biased region" description="Polar residues" evidence="6">
    <location>
        <begin position="159"/>
        <end position="176"/>
    </location>
</feature>
<dbReference type="InterPro" id="IPR027417">
    <property type="entry name" value="P-loop_NTPase"/>
</dbReference>
<dbReference type="EMBL" id="KZ084087">
    <property type="protein sequence ID" value="OSD08184.1"/>
    <property type="molecule type" value="Genomic_DNA"/>
</dbReference>
<organism evidence="7 8">
    <name type="scientific">Trametes coccinea (strain BRFM310)</name>
    <name type="common">Pycnoporus coccineus</name>
    <dbReference type="NCBI Taxonomy" id="1353009"/>
    <lineage>
        <taxon>Eukaryota</taxon>
        <taxon>Fungi</taxon>
        <taxon>Dikarya</taxon>
        <taxon>Basidiomycota</taxon>
        <taxon>Agaricomycotina</taxon>
        <taxon>Agaricomycetes</taxon>
        <taxon>Polyporales</taxon>
        <taxon>Polyporaceae</taxon>
        <taxon>Trametes</taxon>
    </lineage>
</organism>
<keyword evidence="1 4" id="KW-0547">Nucleotide-binding</keyword>
<feature type="region of interest" description="Disordered" evidence="6">
    <location>
        <begin position="212"/>
        <end position="232"/>
    </location>
</feature>
<dbReference type="PANTHER" id="PTHR10218:SF360">
    <property type="entry name" value="GUANINE NUCLEOTIDE-BINDING PROTEIN SUBUNIT ALPHA HOMOLOG"/>
    <property type="match status" value="1"/>
</dbReference>
<proteinExistence type="predicted"/>
<feature type="binding site" evidence="5">
    <location>
        <position position="333"/>
    </location>
    <ligand>
        <name>Mg(2+)</name>
        <dbReference type="ChEBI" id="CHEBI:18420"/>
    </ligand>
</feature>
<dbReference type="SMART" id="SM00275">
    <property type="entry name" value="G_alpha"/>
    <property type="match status" value="1"/>
</dbReference>
<sequence>MSSGLAALSCYRRRFDSSDDDLDDATTKADDAGRPPLSARAGKRTENAWPPYPPPNETELERAVRLEEEREAKLRSDSIDRELEAERQSVRRGRKAETKLLLLGQSESGKSTMLKNFQIHFAPNALRAENDAWRAVIHLNLVRSVNFMLDALTRPIPSPTNNDGSPTVPSFSNRLSATPQPVGDLRRFKLTLSPLRQVEVILARYLSANEVTSPSEGRASPAAQPQASATDVTIRGGHTWRGLFRRWQNNGDEQQSRFSASIVEAVENARQILDACREDVIEMWNSPSMQSALRDEGVSLEDLSTFFLDEADRVMRLDYEPSFDDILRARLQTTGVEEHHLKMETGAENGEHWIFYDVGGSRGQRASWVPFFEDVNAIIFLCSAAGFNEVLEEDRNVNRLLDSFTTWKTICSSKLLASVQFILLLNKMDLLDARLKLGIQFSDYVKSYKDENDTEHVTEYLKRKFNAIHRHHSPEPRKLHVHCTCAIDRNTTSAVLLRIRDTILLTHLTAMELI</sequence>
<dbReference type="PANTHER" id="PTHR10218">
    <property type="entry name" value="GTP-BINDING PROTEIN ALPHA SUBUNIT"/>
    <property type="match status" value="1"/>
</dbReference>